<dbReference type="Gene3D" id="3.40.50.300">
    <property type="entry name" value="P-loop containing nucleotide triphosphate hydrolases"/>
    <property type="match status" value="1"/>
</dbReference>
<evidence type="ECO:0000259" key="5">
    <source>
        <dbReference type="PROSITE" id="PS50893"/>
    </source>
</evidence>
<evidence type="ECO:0000256" key="1">
    <source>
        <dbReference type="ARBA" id="ARBA00005417"/>
    </source>
</evidence>
<keyword evidence="2" id="KW-0813">Transport</keyword>
<dbReference type="GO" id="GO:0016887">
    <property type="term" value="F:ATP hydrolysis activity"/>
    <property type="evidence" value="ECO:0007669"/>
    <property type="project" value="InterPro"/>
</dbReference>
<gene>
    <name evidence="6" type="primary">yhiH2</name>
    <name evidence="6" type="ORF">EJ065_2446</name>
</gene>
<dbReference type="CDD" id="cd03230">
    <property type="entry name" value="ABC_DR_subfamily_A"/>
    <property type="match status" value="1"/>
</dbReference>
<reference evidence="6 7" key="1">
    <citation type="submission" date="2018-12" db="EMBL/GenBank/DDBJ databases">
        <title>Complete Genome Sequence of the Corallopyronin A producing Myxobacterium Corallococcus coralloides B035.</title>
        <authorList>
            <person name="Bouhired S.M."/>
            <person name="Rupp O."/>
            <person name="Blom J."/>
            <person name="Schaeberle T.F."/>
            <person name="Kehraus S."/>
            <person name="Schiefer A."/>
            <person name="Pfarr K."/>
            <person name="Goesmann A."/>
            <person name="Hoerauf A."/>
            <person name="Koenig G.M."/>
        </authorList>
    </citation>
    <scope>NUCLEOTIDE SEQUENCE [LARGE SCALE GENOMIC DNA]</scope>
    <source>
        <strain evidence="6 7">B035</strain>
    </source>
</reference>
<feature type="domain" description="ABC transporter" evidence="5">
    <location>
        <begin position="9"/>
        <end position="238"/>
    </location>
</feature>
<evidence type="ECO:0000256" key="4">
    <source>
        <dbReference type="ARBA" id="ARBA00022840"/>
    </source>
</evidence>
<comment type="similarity">
    <text evidence="1">Belongs to the ABC transporter superfamily.</text>
</comment>
<organism evidence="6 7">
    <name type="scientific">Corallococcus coralloides</name>
    <name type="common">Myxococcus coralloides</name>
    <dbReference type="NCBI Taxonomy" id="184914"/>
    <lineage>
        <taxon>Bacteria</taxon>
        <taxon>Pseudomonadati</taxon>
        <taxon>Myxococcota</taxon>
        <taxon>Myxococcia</taxon>
        <taxon>Myxococcales</taxon>
        <taxon>Cystobacterineae</taxon>
        <taxon>Myxococcaceae</taxon>
        <taxon>Corallococcus</taxon>
    </lineage>
</organism>
<dbReference type="RefSeq" id="WP_205694785.1">
    <property type="nucleotide sequence ID" value="NZ_CP034669.1"/>
</dbReference>
<dbReference type="PANTHER" id="PTHR43335:SF4">
    <property type="entry name" value="ABC TRANSPORTER, ATP-BINDING PROTEIN"/>
    <property type="match status" value="1"/>
</dbReference>
<evidence type="ECO:0000256" key="2">
    <source>
        <dbReference type="ARBA" id="ARBA00022448"/>
    </source>
</evidence>
<keyword evidence="3" id="KW-0547">Nucleotide-binding</keyword>
<evidence type="ECO:0000313" key="6">
    <source>
        <dbReference type="EMBL" id="QAT84025.1"/>
    </source>
</evidence>
<dbReference type="SMART" id="SM00382">
    <property type="entry name" value="AAA"/>
    <property type="match status" value="1"/>
</dbReference>
<dbReference type="PROSITE" id="PS50893">
    <property type="entry name" value="ABC_TRANSPORTER_2"/>
    <property type="match status" value="1"/>
</dbReference>
<dbReference type="SUPFAM" id="SSF52540">
    <property type="entry name" value="P-loop containing nucleoside triphosphate hydrolases"/>
    <property type="match status" value="1"/>
</dbReference>
<proteinExistence type="inferred from homology"/>
<dbReference type="Proteomes" id="UP000288758">
    <property type="component" value="Chromosome"/>
</dbReference>
<dbReference type="EMBL" id="CP034669">
    <property type="protein sequence ID" value="QAT84025.1"/>
    <property type="molecule type" value="Genomic_DNA"/>
</dbReference>
<dbReference type="InterPro" id="IPR003593">
    <property type="entry name" value="AAA+_ATPase"/>
</dbReference>
<name>A0A410RQ96_CORCK</name>
<dbReference type="Pfam" id="PF00005">
    <property type="entry name" value="ABC_tran"/>
    <property type="match status" value="1"/>
</dbReference>
<dbReference type="InterPro" id="IPR027417">
    <property type="entry name" value="P-loop_NTPase"/>
</dbReference>
<accession>A0A410RQ96</accession>
<evidence type="ECO:0000313" key="7">
    <source>
        <dbReference type="Proteomes" id="UP000288758"/>
    </source>
</evidence>
<dbReference type="GO" id="GO:0005524">
    <property type="term" value="F:ATP binding"/>
    <property type="evidence" value="ECO:0007669"/>
    <property type="project" value="UniProtKB-KW"/>
</dbReference>
<sequence>MPITEKPIIEVRNLTRRYRDRVAIQDLSFTVGEGELLGFLGPNGAGKSTTMKILTGLLPPSEGSARVAGFDVSTHPMEVKRRIGYLPETPPLYPELTVHGYLAFVAALKQVPGRAVKAEVERVAGLTGVSDVMGRVLQNLSKGYQQRVGIAQALIGSPPVLILDEPTEGLDPAQRADLRALIRSLSGKHTVLLSTHILPEVTVTCEKVLILHQGRVVAHDAIDQLAKAHGQAEHASLEEVFIKLTAA</sequence>
<keyword evidence="4 6" id="KW-0067">ATP-binding</keyword>
<dbReference type="InterPro" id="IPR003439">
    <property type="entry name" value="ABC_transporter-like_ATP-bd"/>
</dbReference>
<evidence type="ECO:0000256" key="3">
    <source>
        <dbReference type="ARBA" id="ARBA00022741"/>
    </source>
</evidence>
<dbReference type="PANTHER" id="PTHR43335">
    <property type="entry name" value="ABC TRANSPORTER, ATP-BINDING PROTEIN"/>
    <property type="match status" value="1"/>
</dbReference>
<protein>
    <submittedName>
        <fullName evidence="6">ABC transporter ATP-binding protein</fullName>
    </submittedName>
</protein>
<dbReference type="AlphaFoldDB" id="A0A410RQ96"/>